<gene>
    <name evidence="2" type="ORF">EV700_3039</name>
</gene>
<dbReference type="AlphaFoldDB" id="A0A4V2G3G2"/>
<dbReference type="Pfam" id="PF11220">
    <property type="entry name" value="DUF3015"/>
    <property type="match status" value="1"/>
</dbReference>
<dbReference type="InterPro" id="IPR021383">
    <property type="entry name" value="DUF3015"/>
</dbReference>
<feature type="signal peptide" evidence="1">
    <location>
        <begin position="1"/>
        <end position="19"/>
    </location>
</feature>
<evidence type="ECO:0000256" key="1">
    <source>
        <dbReference type="SAM" id="SignalP"/>
    </source>
</evidence>
<protein>
    <submittedName>
        <fullName evidence="2">DUF3015 family protein</fullName>
    </submittedName>
</protein>
<evidence type="ECO:0000313" key="3">
    <source>
        <dbReference type="Proteomes" id="UP000292423"/>
    </source>
</evidence>
<dbReference type="RefSeq" id="WP_130415347.1">
    <property type="nucleotide sequence ID" value="NZ_SHKX01000016.1"/>
</dbReference>
<dbReference type="EMBL" id="SHKX01000016">
    <property type="protein sequence ID" value="RZU36826.1"/>
    <property type="molecule type" value="Genomic_DNA"/>
</dbReference>
<comment type="caution">
    <text evidence="2">The sequence shown here is derived from an EMBL/GenBank/DDBJ whole genome shotgun (WGS) entry which is preliminary data.</text>
</comment>
<name>A0A4V2G3G2_9GAMM</name>
<sequence>MKKFVAIALLAGASSVAMADQDTGCGLGTMLWAGQSGVIPKILAVTTNGTSANQLFGITTGTLGCQSDGVISSRAKLGMYMGTNSERLARDMSVGQGESLNVLADLMGIKAEHKAAFFQAAKTNFGTIFAPENQSAGQVLSALQGVMAKDAVLSAYAAA</sequence>
<dbReference type="OrthoDB" id="334910at2"/>
<proteinExistence type="predicted"/>
<keyword evidence="1" id="KW-0732">Signal</keyword>
<accession>A0A4V2G3G2</accession>
<feature type="chain" id="PRO_5020788779" evidence="1">
    <location>
        <begin position="20"/>
        <end position="159"/>
    </location>
</feature>
<reference evidence="2 3" key="1">
    <citation type="submission" date="2019-02" db="EMBL/GenBank/DDBJ databases">
        <title>Genomic Encyclopedia of Type Strains, Phase IV (KMG-IV): sequencing the most valuable type-strain genomes for metagenomic binning, comparative biology and taxonomic classification.</title>
        <authorList>
            <person name="Goeker M."/>
        </authorList>
    </citation>
    <scope>NUCLEOTIDE SEQUENCE [LARGE SCALE GENOMIC DNA]</scope>
    <source>
        <strain evidence="2 3">DSM 105135</strain>
    </source>
</reference>
<evidence type="ECO:0000313" key="2">
    <source>
        <dbReference type="EMBL" id="RZU36826.1"/>
    </source>
</evidence>
<organism evidence="2 3">
    <name type="scientific">Fluviicoccus keumensis</name>
    <dbReference type="NCBI Taxonomy" id="1435465"/>
    <lineage>
        <taxon>Bacteria</taxon>
        <taxon>Pseudomonadati</taxon>
        <taxon>Pseudomonadota</taxon>
        <taxon>Gammaproteobacteria</taxon>
        <taxon>Moraxellales</taxon>
        <taxon>Moraxellaceae</taxon>
        <taxon>Fluviicoccus</taxon>
    </lineage>
</organism>
<dbReference type="Proteomes" id="UP000292423">
    <property type="component" value="Unassembled WGS sequence"/>
</dbReference>
<keyword evidence="3" id="KW-1185">Reference proteome</keyword>